<name>A0A2G9NH98_AQUCT</name>
<protein>
    <submittedName>
        <fullName evidence="1">Uncharacterized protein</fullName>
    </submittedName>
</protein>
<dbReference type="EMBL" id="KV922867">
    <property type="protein sequence ID" value="PIN90435.1"/>
    <property type="molecule type" value="Genomic_DNA"/>
</dbReference>
<dbReference type="AlphaFoldDB" id="A0A2G9NH98"/>
<dbReference type="Proteomes" id="UP000228934">
    <property type="component" value="Unassembled WGS sequence"/>
</dbReference>
<accession>A0A2G9NH98</accession>
<keyword evidence="2" id="KW-1185">Reference proteome</keyword>
<dbReference type="OrthoDB" id="4187154at2759"/>
<gene>
    <name evidence="1" type="ORF">AB205_0053290</name>
</gene>
<evidence type="ECO:0000313" key="2">
    <source>
        <dbReference type="Proteomes" id="UP000228934"/>
    </source>
</evidence>
<reference evidence="2" key="1">
    <citation type="journal article" date="2017" name="Nat. Commun.">
        <title>The North American bullfrog draft genome provides insight into hormonal regulation of long noncoding RNA.</title>
        <authorList>
            <person name="Hammond S.A."/>
            <person name="Warren R.L."/>
            <person name="Vandervalk B.P."/>
            <person name="Kucuk E."/>
            <person name="Khan H."/>
            <person name="Gibb E.A."/>
            <person name="Pandoh P."/>
            <person name="Kirk H."/>
            <person name="Zhao Y."/>
            <person name="Jones M."/>
            <person name="Mungall A.J."/>
            <person name="Coope R."/>
            <person name="Pleasance S."/>
            <person name="Moore R.A."/>
            <person name="Holt R.A."/>
            <person name="Round J.M."/>
            <person name="Ohora S."/>
            <person name="Walle B.V."/>
            <person name="Veldhoen N."/>
            <person name="Helbing C.C."/>
            <person name="Birol I."/>
        </authorList>
    </citation>
    <scope>NUCLEOTIDE SEQUENCE [LARGE SCALE GENOMIC DNA]</scope>
</reference>
<organism evidence="1 2">
    <name type="scientific">Aquarana catesbeiana</name>
    <name type="common">American bullfrog</name>
    <name type="synonym">Rana catesbeiana</name>
    <dbReference type="NCBI Taxonomy" id="8400"/>
    <lineage>
        <taxon>Eukaryota</taxon>
        <taxon>Metazoa</taxon>
        <taxon>Chordata</taxon>
        <taxon>Craniata</taxon>
        <taxon>Vertebrata</taxon>
        <taxon>Euteleostomi</taxon>
        <taxon>Amphibia</taxon>
        <taxon>Batrachia</taxon>
        <taxon>Anura</taxon>
        <taxon>Neobatrachia</taxon>
        <taxon>Ranoidea</taxon>
        <taxon>Ranidae</taxon>
        <taxon>Aquarana</taxon>
    </lineage>
</organism>
<proteinExistence type="predicted"/>
<evidence type="ECO:0000313" key="1">
    <source>
        <dbReference type="EMBL" id="PIN90435.1"/>
    </source>
</evidence>
<sequence length="120" mass="14163">MFWNVTMLLPTDATHAFSHFSIKYLCKKSVRYFQFSSVSVQITVLHDNSSSTKIGHLQLTFYRFFFFFFHLMSSDLVEEIAPYSVAIIGHHYKTKTQDKKKDMKQPKIVLGLIMFITKRR</sequence>